<comment type="similarity">
    <text evidence="1">Belongs to the glycosyltransferase group 1 family. Glycosyltransferase 4 subfamily.</text>
</comment>
<dbReference type="CDD" id="cd03811">
    <property type="entry name" value="GT4_GT28_WabH-like"/>
    <property type="match status" value="1"/>
</dbReference>
<evidence type="ECO:0000256" key="2">
    <source>
        <dbReference type="ARBA" id="ARBA00022676"/>
    </source>
</evidence>
<accession>A0A511JAF3</accession>
<dbReference type="Pfam" id="PF13439">
    <property type="entry name" value="Glyco_transf_4"/>
    <property type="match status" value="1"/>
</dbReference>
<dbReference type="RefSeq" id="WP_146842636.1">
    <property type="nucleotide sequence ID" value="NZ_BJWG01000006.1"/>
</dbReference>
<proteinExistence type="inferred from homology"/>
<reference evidence="6 7" key="1">
    <citation type="submission" date="2019-07" db="EMBL/GenBank/DDBJ databases">
        <title>Whole genome shotgun sequence of Cellulomonas composti NBRC 100758.</title>
        <authorList>
            <person name="Hosoyama A."/>
            <person name="Uohara A."/>
            <person name="Ohji S."/>
            <person name="Ichikawa N."/>
        </authorList>
    </citation>
    <scope>NUCLEOTIDE SEQUENCE [LARGE SCALE GENOMIC DNA]</scope>
    <source>
        <strain evidence="6 7">NBRC 100758</strain>
    </source>
</reference>
<protein>
    <submittedName>
        <fullName evidence="6">Glycosyl transferase</fullName>
    </submittedName>
</protein>
<feature type="domain" description="Glycosyltransferase subfamily 4-like N-terminal" evidence="5">
    <location>
        <begin position="21"/>
        <end position="181"/>
    </location>
</feature>
<evidence type="ECO:0000313" key="6">
    <source>
        <dbReference type="EMBL" id="GEL94972.1"/>
    </source>
</evidence>
<dbReference type="PANTHER" id="PTHR12526">
    <property type="entry name" value="GLYCOSYLTRANSFERASE"/>
    <property type="match status" value="1"/>
</dbReference>
<dbReference type="Proteomes" id="UP000321720">
    <property type="component" value="Unassembled WGS sequence"/>
</dbReference>
<evidence type="ECO:0000259" key="4">
    <source>
        <dbReference type="Pfam" id="PF00534"/>
    </source>
</evidence>
<dbReference type="Gene3D" id="3.40.50.2000">
    <property type="entry name" value="Glycogen Phosphorylase B"/>
    <property type="match status" value="2"/>
</dbReference>
<sequence length="388" mass="41064">MTPARHLVVAHPSTELYGADQQMLESLTAAVDGGWRVTLVLPGPGPLAERGAARGARVVVASFPVLRKSLLSPRGLVGLAAASARAMWRAARWLRREGADALYVSTVTIPSWLFAARLARVPVLCHVHEAESDQSRFVTAGLTAPLLVANRIMSNSAAARDALARVFGRLGERTRVVPNGVPGPPAGPVPARVAADDDLRLVLVGRLSPRKGTDVAVEAVGLLVREGLDVRLRLAGSTFDGYEWFEDELRTRIDALGLADRVTLLGFVHPPWAELAGADVALVPSRVEPFGNTAVEAMLAGRAVVASAAQGLLEVVHDERTGLLVAPGDAAALADALRRLHEDRALRARLAAAGRADALDRFSTARYASVVRDELDALVAGRPVRSAA</sequence>
<feature type="domain" description="Glycosyl transferase family 1" evidence="4">
    <location>
        <begin position="195"/>
        <end position="356"/>
    </location>
</feature>
<evidence type="ECO:0000259" key="5">
    <source>
        <dbReference type="Pfam" id="PF13439"/>
    </source>
</evidence>
<dbReference type="GO" id="GO:0016757">
    <property type="term" value="F:glycosyltransferase activity"/>
    <property type="evidence" value="ECO:0007669"/>
    <property type="project" value="UniProtKB-KW"/>
</dbReference>
<keyword evidence="3 6" id="KW-0808">Transferase</keyword>
<evidence type="ECO:0000313" key="7">
    <source>
        <dbReference type="Proteomes" id="UP000321720"/>
    </source>
</evidence>
<dbReference type="InterPro" id="IPR028098">
    <property type="entry name" value="Glyco_trans_4-like_N"/>
</dbReference>
<keyword evidence="2" id="KW-0328">Glycosyltransferase</keyword>
<evidence type="ECO:0000256" key="3">
    <source>
        <dbReference type="ARBA" id="ARBA00022679"/>
    </source>
</evidence>
<dbReference type="AlphaFoldDB" id="A0A511JAF3"/>
<dbReference type="OrthoDB" id="8878585at2"/>
<dbReference type="Pfam" id="PF00534">
    <property type="entry name" value="Glycos_transf_1"/>
    <property type="match status" value="1"/>
</dbReference>
<dbReference type="SUPFAM" id="SSF53756">
    <property type="entry name" value="UDP-Glycosyltransferase/glycogen phosphorylase"/>
    <property type="match status" value="1"/>
</dbReference>
<evidence type="ECO:0000256" key="1">
    <source>
        <dbReference type="ARBA" id="ARBA00009481"/>
    </source>
</evidence>
<dbReference type="InterPro" id="IPR001296">
    <property type="entry name" value="Glyco_trans_1"/>
</dbReference>
<dbReference type="PANTHER" id="PTHR12526:SF640">
    <property type="entry name" value="COLANIC ACID BIOSYNTHESIS GLYCOSYLTRANSFERASE WCAL-RELATED"/>
    <property type="match status" value="1"/>
</dbReference>
<gene>
    <name evidence="6" type="ORF">CCO02nite_16300</name>
</gene>
<keyword evidence="7" id="KW-1185">Reference proteome</keyword>
<name>A0A511JAF3_9CELL</name>
<comment type="caution">
    <text evidence="6">The sequence shown here is derived from an EMBL/GenBank/DDBJ whole genome shotgun (WGS) entry which is preliminary data.</text>
</comment>
<dbReference type="EMBL" id="BJWG01000006">
    <property type="protein sequence ID" value="GEL94972.1"/>
    <property type="molecule type" value="Genomic_DNA"/>
</dbReference>
<organism evidence="6 7">
    <name type="scientific">Cellulomonas composti</name>
    <dbReference type="NCBI Taxonomy" id="266130"/>
    <lineage>
        <taxon>Bacteria</taxon>
        <taxon>Bacillati</taxon>
        <taxon>Actinomycetota</taxon>
        <taxon>Actinomycetes</taxon>
        <taxon>Micrococcales</taxon>
        <taxon>Cellulomonadaceae</taxon>
        <taxon>Cellulomonas</taxon>
    </lineage>
</organism>